<evidence type="ECO:0000313" key="2">
    <source>
        <dbReference type="Proteomes" id="UP000249725"/>
    </source>
</evidence>
<dbReference type="NCBIfam" id="TIGR00481">
    <property type="entry name" value="YbhB/YbcL family Raf kinase inhibitor-like protein"/>
    <property type="match status" value="1"/>
</dbReference>
<dbReference type="AlphaFoldDB" id="A0A328AQF2"/>
<dbReference type="PANTHER" id="PTHR30289:SF1">
    <property type="entry name" value="PEBP (PHOSPHATIDYLETHANOLAMINE-BINDING PROTEIN) FAMILY PROTEIN"/>
    <property type="match status" value="1"/>
</dbReference>
<dbReference type="Gene3D" id="3.90.280.10">
    <property type="entry name" value="PEBP-like"/>
    <property type="match status" value="1"/>
</dbReference>
<dbReference type="EMBL" id="QFYR01000001">
    <property type="protein sequence ID" value="RAK56541.1"/>
    <property type="molecule type" value="Genomic_DNA"/>
</dbReference>
<dbReference type="RefSeq" id="WP_111512892.1">
    <property type="nucleotide sequence ID" value="NZ_QFYR01000001.1"/>
</dbReference>
<reference evidence="2" key="1">
    <citation type="submission" date="2018-05" db="EMBL/GenBank/DDBJ databases">
        <authorList>
            <person name="Li X."/>
        </authorList>
    </citation>
    <scope>NUCLEOTIDE SEQUENCE [LARGE SCALE GENOMIC DNA]</scope>
    <source>
        <strain evidence="2">YIM 73061</strain>
    </source>
</reference>
<evidence type="ECO:0000313" key="1">
    <source>
        <dbReference type="EMBL" id="RAK56541.1"/>
    </source>
</evidence>
<dbReference type="PANTHER" id="PTHR30289">
    <property type="entry name" value="UNCHARACTERIZED PROTEIN YBCL-RELATED"/>
    <property type="match status" value="1"/>
</dbReference>
<protein>
    <submittedName>
        <fullName evidence="1">YbhB/YbcL family Raf kinase inhibitor-like protein</fullName>
    </submittedName>
</protein>
<comment type="caution">
    <text evidence="1">The sequence shown here is derived from an EMBL/GenBank/DDBJ whole genome shotgun (WGS) entry which is preliminary data.</text>
</comment>
<dbReference type="InterPro" id="IPR008914">
    <property type="entry name" value="PEBP"/>
</dbReference>
<gene>
    <name evidence="1" type="ORF">DJ018_00730</name>
</gene>
<organism evidence="1 2">
    <name type="scientific">Phenylobacterium deserti</name>
    <dbReference type="NCBI Taxonomy" id="1914756"/>
    <lineage>
        <taxon>Bacteria</taxon>
        <taxon>Pseudomonadati</taxon>
        <taxon>Pseudomonadota</taxon>
        <taxon>Alphaproteobacteria</taxon>
        <taxon>Caulobacterales</taxon>
        <taxon>Caulobacteraceae</taxon>
        <taxon>Phenylobacterium</taxon>
    </lineage>
</organism>
<dbReference type="CDD" id="cd00865">
    <property type="entry name" value="PEBP_bact_arch"/>
    <property type="match status" value="1"/>
</dbReference>
<keyword evidence="2" id="KW-1185">Reference proteome</keyword>
<dbReference type="Pfam" id="PF01161">
    <property type="entry name" value="PBP"/>
    <property type="match status" value="1"/>
</dbReference>
<dbReference type="InterPro" id="IPR005247">
    <property type="entry name" value="YbhB_YbcL/LppC-like"/>
</dbReference>
<name>A0A328AQF2_9CAUL</name>
<dbReference type="OrthoDB" id="9797506at2"/>
<accession>A0A328AQF2</accession>
<dbReference type="InterPro" id="IPR036610">
    <property type="entry name" value="PEBP-like_sf"/>
</dbReference>
<dbReference type="SUPFAM" id="SSF49777">
    <property type="entry name" value="PEBP-like"/>
    <property type="match status" value="1"/>
</dbReference>
<sequence length="191" mass="20741">MLEKIPSAVGRALRSARAGYGKVVSEQPAFVGAPQSIDLESPEFEDGSSIPPRFTADGDQISPPLAWRSLPEETQGLVLIVEDPDAPANDPLVHLLAWDLPPELEVLPEGEFKSPRHAGLDEVLGRNSYLQTAWLPPDPPRGHGPHLYVFQLFALDRKLSFDHAPSRGAVVEAMSGHVLAKGVLVATYERT</sequence>
<dbReference type="Proteomes" id="UP000249725">
    <property type="component" value="Unassembled WGS sequence"/>
</dbReference>
<proteinExistence type="predicted"/>